<dbReference type="AlphaFoldDB" id="A0A8S3RML5"/>
<evidence type="ECO:0000313" key="2">
    <source>
        <dbReference type="Proteomes" id="UP000683360"/>
    </source>
</evidence>
<sequence length="238" mass="27577">MHDHYLFLCIVISPFNTRKACHRQYYLQQNIDRGKRWRIDYDEGDYPELLRTPPHTSPLIIPSPEAVTTALSILERPDTPHHTPRCKRHKLLPALTTTVDGEWAQTTTGQPFLLADDNTNGRMLVFRVLVLGCRHHLTKKRFSQQRKIKVYSKDDISKAYGLRKKKMTFMNGKLREYMNESDIRSCGKHVIMGMAETAWDRFNADDAKIASRGRSGSVNIKFTTKRQKLYGQANKNNN</sequence>
<comment type="caution">
    <text evidence="1">The sequence shown here is derived from an EMBL/GenBank/DDBJ whole genome shotgun (WGS) entry which is preliminary data.</text>
</comment>
<proteinExistence type="predicted"/>
<accession>A0A8S3RML5</accession>
<dbReference type="EMBL" id="CAJPWZ010001215">
    <property type="protein sequence ID" value="CAG2209867.1"/>
    <property type="molecule type" value="Genomic_DNA"/>
</dbReference>
<organism evidence="1 2">
    <name type="scientific">Mytilus edulis</name>
    <name type="common">Blue mussel</name>
    <dbReference type="NCBI Taxonomy" id="6550"/>
    <lineage>
        <taxon>Eukaryota</taxon>
        <taxon>Metazoa</taxon>
        <taxon>Spiralia</taxon>
        <taxon>Lophotrochozoa</taxon>
        <taxon>Mollusca</taxon>
        <taxon>Bivalvia</taxon>
        <taxon>Autobranchia</taxon>
        <taxon>Pteriomorphia</taxon>
        <taxon>Mytilida</taxon>
        <taxon>Mytiloidea</taxon>
        <taxon>Mytilidae</taxon>
        <taxon>Mytilinae</taxon>
        <taxon>Mytilus</taxon>
    </lineage>
</organism>
<gene>
    <name evidence="1" type="ORF">MEDL_23974</name>
</gene>
<protein>
    <submittedName>
        <fullName evidence="1">Uncharacterized protein</fullName>
    </submittedName>
</protein>
<dbReference type="OrthoDB" id="6154864at2759"/>
<dbReference type="Proteomes" id="UP000683360">
    <property type="component" value="Unassembled WGS sequence"/>
</dbReference>
<name>A0A8S3RML5_MYTED</name>
<evidence type="ECO:0000313" key="1">
    <source>
        <dbReference type="EMBL" id="CAG2209867.1"/>
    </source>
</evidence>
<reference evidence="1" key="1">
    <citation type="submission" date="2021-03" db="EMBL/GenBank/DDBJ databases">
        <authorList>
            <person name="Bekaert M."/>
        </authorList>
    </citation>
    <scope>NUCLEOTIDE SEQUENCE</scope>
</reference>
<keyword evidence="2" id="KW-1185">Reference proteome</keyword>